<dbReference type="eggNOG" id="COG1476">
    <property type="taxonomic scope" value="Bacteria"/>
</dbReference>
<organism evidence="2 3">
    <name type="scientific">Acetobacterium woodii (strain ATCC 29683 / DSM 1030 / JCM 2381 / KCTC 1655 / WB1)</name>
    <dbReference type="NCBI Taxonomy" id="931626"/>
    <lineage>
        <taxon>Bacteria</taxon>
        <taxon>Bacillati</taxon>
        <taxon>Bacillota</taxon>
        <taxon>Clostridia</taxon>
        <taxon>Eubacteriales</taxon>
        <taxon>Eubacteriaceae</taxon>
        <taxon>Acetobacterium</taxon>
    </lineage>
</organism>
<protein>
    <recommendedName>
        <fullName evidence="1">HTH cro/C1-type domain-containing protein</fullName>
    </recommendedName>
</protein>
<dbReference type="InterPro" id="IPR001387">
    <property type="entry name" value="Cro/C1-type_HTH"/>
</dbReference>
<dbReference type="HOGENOM" id="CLU_1529323_0_0_9"/>
<name>H6LDD8_ACEWD</name>
<dbReference type="SMART" id="SM00530">
    <property type="entry name" value="HTH_XRE"/>
    <property type="match status" value="1"/>
</dbReference>
<evidence type="ECO:0000313" key="2">
    <source>
        <dbReference type="EMBL" id="AFA47910.1"/>
    </source>
</evidence>
<reference evidence="2 3" key="2">
    <citation type="journal article" date="2012" name="PLoS ONE">
        <title>An ancient pathway combining carbon dioxide fixation with the generation and utilization of a sodium ion gradient for ATP synthesis.</title>
        <authorList>
            <person name="Poehlein A."/>
            <person name="Schmidt S."/>
            <person name="Kaster A.K."/>
            <person name="Goenrich M."/>
            <person name="Vollmers J."/>
            <person name="Thurmer A."/>
            <person name="Bertsch J."/>
            <person name="Schuchmann K."/>
            <person name="Voigt B."/>
            <person name="Hecker M."/>
            <person name="Daniel R."/>
            <person name="Thauer R.K."/>
            <person name="Gottschalk G."/>
            <person name="Muller V."/>
        </authorList>
    </citation>
    <scope>NUCLEOTIDE SEQUENCE [LARGE SCALE GENOMIC DNA]</scope>
    <source>
        <strain evidence="3">ATCC 29683 / DSM 1030 / JCM 2381 / KCTC 1655 / WB1</strain>
    </source>
</reference>
<gene>
    <name evidence="2" type="ordered locus">Awo_c11260</name>
</gene>
<keyword evidence="3" id="KW-1185">Reference proteome</keyword>
<dbReference type="STRING" id="931626.Awo_c11260"/>
<dbReference type="SUPFAM" id="SSF47413">
    <property type="entry name" value="lambda repressor-like DNA-binding domains"/>
    <property type="match status" value="1"/>
</dbReference>
<dbReference type="Proteomes" id="UP000007177">
    <property type="component" value="Chromosome"/>
</dbReference>
<dbReference type="Pfam" id="PF21983">
    <property type="entry name" value="NikA-like"/>
    <property type="match status" value="1"/>
</dbReference>
<dbReference type="GO" id="GO:0003677">
    <property type="term" value="F:DNA binding"/>
    <property type="evidence" value="ECO:0007669"/>
    <property type="project" value="InterPro"/>
</dbReference>
<proteinExistence type="predicted"/>
<dbReference type="PROSITE" id="PS50943">
    <property type="entry name" value="HTH_CROC1"/>
    <property type="match status" value="1"/>
</dbReference>
<dbReference type="RefSeq" id="WP_014355513.1">
    <property type="nucleotide sequence ID" value="NC_016894.1"/>
</dbReference>
<dbReference type="OrthoDB" id="1645362at2"/>
<dbReference type="KEGG" id="awo:Awo_c11260"/>
<dbReference type="InterPro" id="IPR010982">
    <property type="entry name" value="Lambda_DNA-bd_dom_sf"/>
</dbReference>
<dbReference type="EMBL" id="CP002987">
    <property type="protein sequence ID" value="AFA47910.1"/>
    <property type="molecule type" value="Genomic_DNA"/>
</dbReference>
<accession>H6LDD8</accession>
<evidence type="ECO:0000259" key="1">
    <source>
        <dbReference type="PROSITE" id="PS50943"/>
    </source>
</evidence>
<feature type="domain" description="HTH cro/C1-type" evidence="1">
    <location>
        <begin position="9"/>
        <end position="63"/>
    </location>
</feature>
<sequence>MIKIEINSLKEVRQNRGLTQQALADLIGVSRKRIYLFEVGEAKPVPNEKQKLCIALHLTAEELEESLKLVKGKKQKVKSNVVTFRATDELYEKIVENARQSNMKIGTYVAKTYEGGQIKVIEGLPEFTQELRRIGVNLNQLTKLSHVGKIRNPDLKPIQNTINEIYIKLNRMLSD</sequence>
<dbReference type="InterPro" id="IPR053842">
    <property type="entry name" value="NikA-like"/>
</dbReference>
<evidence type="ECO:0000313" key="3">
    <source>
        <dbReference type="Proteomes" id="UP000007177"/>
    </source>
</evidence>
<dbReference type="CDD" id="cd00093">
    <property type="entry name" value="HTH_XRE"/>
    <property type="match status" value="1"/>
</dbReference>
<dbReference type="Gene3D" id="1.10.260.40">
    <property type="entry name" value="lambda repressor-like DNA-binding domains"/>
    <property type="match status" value="1"/>
</dbReference>
<dbReference type="Pfam" id="PF01381">
    <property type="entry name" value="HTH_3"/>
    <property type="match status" value="1"/>
</dbReference>
<reference evidence="3" key="1">
    <citation type="submission" date="2011-07" db="EMBL/GenBank/DDBJ databases">
        <title>Complete genome sequence of Acetobacterium woodii.</title>
        <authorList>
            <person name="Poehlein A."/>
            <person name="Schmidt S."/>
            <person name="Kaster A.-K."/>
            <person name="Goenrich M."/>
            <person name="Vollmers J."/>
            <person name="Thuermer A."/>
            <person name="Gottschalk G."/>
            <person name="Thauer R.K."/>
            <person name="Daniel R."/>
            <person name="Mueller V."/>
        </authorList>
    </citation>
    <scope>NUCLEOTIDE SEQUENCE [LARGE SCALE GENOMIC DNA]</scope>
    <source>
        <strain evidence="3">ATCC 29683 / DSM 1030 / JCM 2381 / KCTC 1655 / WB1</strain>
    </source>
</reference>
<dbReference type="AlphaFoldDB" id="H6LDD8"/>